<dbReference type="InterPro" id="IPR023214">
    <property type="entry name" value="HAD_sf"/>
</dbReference>
<name>A0A8S5T0S4_9CAUD</name>
<evidence type="ECO:0000259" key="1">
    <source>
        <dbReference type="Pfam" id="PF25109"/>
    </source>
</evidence>
<organism evidence="2">
    <name type="scientific">Myoviridae sp. ctp4Q36</name>
    <dbReference type="NCBI Taxonomy" id="2827708"/>
    <lineage>
        <taxon>Viruses</taxon>
        <taxon>Duplodnaviria</taxon>
        <taxon>Heunggongvirae</taxon>
        <taxon>Uroviricota</taxon>
        <taxon>Caudoviricetes</taxon>
    </lineage>
</organism>
<sequence length="280" mass="32697">MKVLLLRGLPASGKSTYAKELVSKNHNWVRVNKDDLRAMMNNGEFSGKLEKQVIRTEREIAENALKLGKNVVIDDTNFNPTHEEYFRDLAVRYNAEFEIKFFDTPLEVCMVRDNKRPNGVGETVIRRMYNQYLKSEPAVYEHDRSLPTAIICDIDGTLAHMEDRIPYDWSKVGEDKVDPIIKNLLDAVQCYCLIILVSGRDEVCREETRKWLEKHDIPYVRLVMRPEGDIRKDSIVKRELFEKCIIPYYNIEFVLDDRSQVVEMWRSLGLKCLQVAEGDF</sequence>
<dbReference type="InterPro" id="IPR027417">
    <property type="entry name" value="P-loop_NTPase"/>
</dbReference>
<reference evidence="2" key="1">
    <citation type="journal article" date="2021" name="Proc. Natl. Acad. Sci. U.S.A.">
        <title>A Catalog of Tens of Thousands of Viruses from Human Metagenomes Reveals Hidden Associations with Chronic Diseases.</title>
        <authorList>
            <person name="Tisza M.J."/>
            <person name="Buck C.B."/>
        </authorList>
    </citation>
    <scope>NUCLEOTIDE SEQUENCE</scope>
    <source>
        <strain evidence="2">Ctp4Q36</strain>
    </source>
</reference>
<dbReference type="Gene3D" id="3.40.50.300">
    <property type="entry name" value="P-loop containing nucleotide triphosphate hydrolases"/>
    <property type="match status" value="1"/>
</dbReference>
<feature type="domain" description="Polynucleotide kinase PNKP phosphatase" evidence="1">
    <location>
        <begin position="147"/>
        <end position="280"/>
    </location>
</feature>
<keyword evidence="2" id="KW-0808">Transferase</keyword>
<dbReference type="InterPro" id="IPR036412">
    <property type="entry name" value="HAD-like_sf"/>
</dbReference>
<dbReference type="SUPFAM" id="SSF56784">
    <property type="entry name" value="HAD-like"/>
    <property type="match status" value="1"/>
</dbReference>
<proteinExistence type="predicted"/>
<dbReference type="Gene3D" id="3.40.50.1000">
    <property type="entry name" value="HAD superfamily/HAD-like"/>
    <property type="match status" value="1"/>
</dbReference>
<dbReference type="SUPFAM" id="SSF52540">
    <property type="entry name" value="P-loop containing nucleoside triphosphate hydrolases"/>
    <property type="match status" value="1"/>
</dbReference>
<keyword evidence="2" id="KW-0418">Kinase</keyword>
<dbReference type="EMBL" id="BK032725">
    <property type="protein sequence ID" value="DAF56972.1"/>
    <property type="molecule type" value="Genomic_DNA"/>
</dbReference>
<dbReference type="Pfam" id="PF13671">
    <property type="entry name" value="AAA_33"/>
    <property type="match status" value="1"/>
</dbReference>
<dbReference type="GO" id="GO:0016301">
    <property type="term" value="F:kinase activity"/>
    <property type="evidence" value="ECO:0007669"/>
    <property type="project" value="UniProtKB-KW"/>
</dbReference>
<protein>
    <submittedName>
        <fullName evidence="2">Polynucleotide kinase</fullName>
    </submittedName>
</protein>
<evidence type="ECO:0000313" key="2">
    <source>
        <dbReference type="EMBL" id="DAF56972.1"/>
    </source>
</evidence>
<dbReference type="Pfam" id="PF25109">
    <property type="entry name" value="HAD_PNKP"/>
    <property type="match status" value="1"/>
</dbReference>
<dbReference type="InterPro" id="IPR056782">
    <property type="entry name" value="HAD_PNKP"/>
</dbReference>
<accession>A0A8S5T0S4</accession>